<evidence type="ECO:0000256" key="9">
    <source>
        <dbReference type="ARBA" id="ARBA00049155"/>
    </source>
</evidence>
<evidence type="ECO:0000256" key="10">
    <source>
        <dbReference type="SAM" id="MobiDB-lite"/>
    </source>
</evidence>
<dbReference type="InterPro" id="IPR036374">
    <property type="entry name" value="OxRdtase_Mopterin-bd_sf"/>
</dbReference>
<dbReference type="PANTHER" id="PTHR19372:SF7">
    <property type="entry name" value="SULFITE OXIDASE, MITOCHONDRIAL"/>
    <property type="match status" value="1"/>
</dbReference>
<evidence type="ECO:0000256" key="7">
    <source>
        <dbReference type="ARBA" id="ARBA00023002"/>
    </source>
</evidence>
<feature type="region of interest" description="Disordered" evidence="10">
    <location>
        <begin position="749"/>
        <end position="768"/>
    </location>
</feature>
<comment type="caution">
    <text evidence="12">The sequence shown here is derived from an EMBL/GenBank/DDBJ whole genome shotgun (WGS) entry which is preliminary data.</text>
</comment>
<dbReference type="InterPro" id="IPR000572">
    <property type="entry name" value="OxRdtase_Mopterin-bd_dom"/>
</dbReference>
<proteinExistence type="predicted"/>
<keyword evidence="5" id="KW-0349">Heme</keyword>
<dbReference type="InterPro" id="IPR008335">
    <property type="entry name" value="Mopterin_OxRdtase_euk"/>
</dbReference>
<dbReference type="Gene3D" id="2.60.40.650">
    <property type="match status" value="1"/>
</dbReference>
<dbReference type="GO" id="GO:0043546">
    <property type="term" value="F:molybdopterin cofactor binding"/>
    <property type="evidence" value="ECO:0007669"/>
    <property type="project" value="TreeGrafter"/>
</dbReference>
<evidence type="ECO:0000256" key="5">
    <source>
        <dbReference type="ARBA" id="ARBA00022617"/>
    </source>
</evidence>
<feature type="region of interest" description="Disordered" evidence="10">
    <location>
        <begin position="419"/>
        <end position="447"/>
    </location>
</feature>
<evidence type="ECO:0000256" key="6">
    <source>
        <dbReference type="ARBA" id="ARBA00022723"/>
    </source>
</evidence>
<evidence type="ECO:0000313" key="13">
    <source>
        <dbReference type="Proteomes" id="UP001174934"/>
    </source>
</evidence>
<comment type="catalytic activity">
    <reaction evidence="9">
        <text>nitrite + NADP(+) + H2O = nitrate + NADPH + H(+)</text>
        <dbReference type="Rhea" id="RHEA:19061"/>
        <dbReference type="ChEBI" id="CHEBI:15377"/>
        <dbReference type="ChEBI" id="CHEBI:15378"/>
        <dbReference type="ChEBI" id="CHEBI:16301"/>
        <dbReference type="ChEBI" id="CHEBI:17632"/>
        <dbReference type="ChEBI" id="CHEBI:57783"/>
        <dbReference type="ChEBI" id="CHEBI:58349"/>
        <dbReference type="EC" id="1.7.1.3"/>
    </reaction>
</comment>
<dbReference type="SUPFAM" id="SSF56524">
    <property type="entry name" value="Oxidoreductase molybdopterin-binding domain"/>
    <property type="match status" value="1"/>
</dbReference>
<feature type="region of interest" description="Disordered" evidence="10">
    <location>
        <begin position="95"/>
        <end position="125"/>
    </location>
</feature>
<gene>
    <name evidence="12" type="ORF">B0T17DRAFT_528466</name>
</gene>
<dbReference type="EC" id="1.7.1.3" evidence="2"/>
<keyword evidence="8" id="KW-0408">Iron</keyword>
<dbReference type="SMART" id="SM01117">
    <property type="entry name" value="Cyt-b5"/>
    <property type="match status" value="1"/>
</dbReference>
<dbReference type="Pfam" id="PF03404">
    <property type="entry name" value="Mo-co_dimer"/>
    <property type="match status" value="2"/>
</dbReference>
<dbReference type="InterPro" id="IPR005066">
    <property type="entry name" value="MoCF_OxRdtse_dimer"/>
</dbReference>
<dbReference type="Gene3D" id="3.10.120.10">
    <property type="entry name" value="Cytochrome b5-like heme/steroid binding domain"/>
    <property type="match status" value="1"/>
</dbReference>
<feature type="compositionally biased region" description="Low complexity" evidence="10">
    <location>
        <begin position="148"/>
        <end position="163"/>
    </location>
</feature>
<dbReference type="GO" id="GO:0005739">
    <property type="term" value="C:mitochondrion"/>
    <property type="evidence" value="ECO:0007669"/>
    <property type="project" value="TreeGrafter"/>
</dbReference>
<dbReference type="InterPro" id="IPR014756">
    <property type="entry name" value="Ig_E-set"/>
</dbReference>
<evidence type="ECO:0000256" key="3">
    <source>
        <dbReference type="ARBA" id="ARBA00015499"/>
    </source>
</evidence>
<dbReference type="GO" id="GO:0006790">
    <property type="term" value="P:sulfur compound metabolic process"/>
    <property type="evidence" value="ECO:0007669"/>
    <property type="project" value="TreeGrafter"/>
</dbReference>
<dbReference type="EMBL" id="JAULSR010000002">
    <property type="protein sequence ID" value="KAK0630453.1"/>
    <property type="molecule type" value="Genomic_DNA"/>
</dbReference>
<dbReference type="Pfam" id="PF00174">
    <property type="entry name" value="Oxidored_molyb"/>
    <property type="match status" value="1"/>
</dbReference>
<accession>A0AA39XAP4</accession>
<comment type="cofactor">
    <cofactor evidence="1">
        <name>Mo-molybdopterin</name>
        <dbReference type="ChEBI" id="CHEBI:71302"/>
    </cofactor>
</comment>
<dbReference type="SUPFAM" id="SSF81296">
    <property type="entry name" value="E set domains"/>
    <property type="match status" value="1"/>
</dbReference>
<sequence length="809" mass="88026">MRVLSLDNLTMLPSTFRCWVMTQLLVATAIATAKTTAKATAIATAEVSTSANRTTMATQARRLAVDILQRASRRPAITAPCVSVFHYCKIRPQSTQKIVPPRAPRKDNPERPTESTKQGVKGKDKSIRIAQATGLGLLIGSGLALLTPSTDPSSEPSNNPSDSSSERPPLDGEQIFYRIADIRAHHGPTSKHPWVIFEDKVYDITDWVVAHPGGDVILRAAGGSIEPYWDIFSIHKAQHVREILAQYQIGRIDPADLVDGRPACDKAIEDPFVHDPERDPRLITHTVKPRNAEPPNAELDRSFKTPNELFYVRHHMWVPEVDADKADEHVLVVELPDGETRKYTLAELKRRFQTHRVTAALQCSGNRRNDMTRHAGKTNGLQWGVGAISNAEWEGVRLGDVLADAGLKVADATALTQEVRKQEAPPVTPPPASNDDDTPQPPDANSLHVQFSGLEAYGASIPLSKALDPRGDVLLAFAMNGASLPRDHGFPLRAVVPGHVAARSVKWLSKIVVADEESQTQWQRRDYKAFGPNEGAKPDWDRAVSIQEMPVTSAITGVWVGECVRKGRVPWMKTMADMSRREIASSGASAEPVAIQGYAYSGGGRGIARVDVSLDGGKTWDQAELMSDCGSSGNTNVSSGVDGDKDDTDTACFGNKRWAWTRWRYTGKLPVAVAGEIEKGGLTESSSGKKDKSQKKFCTTLVVKATDDAYNTQPESHRGIYNVRGNLATAWHRVRICPTCVTAAAAALKHSGNPNGDGDEKGNKGAEEVRWSTGKVYGCGFRQEEEGQEEGAGSVLLGGKRIESSKENT</sequence>
<evidence type="ECO:0000256" key="8">
    <source>
        <dbReference type="ARBA" id="ARBA00023004"/>
    </source>
</evidence>
<feature type="region of interest" description="Disordered" evidence="10">
    <location>
        <begin position="148"/>
        <end position="170"/>
    </location>
</feature>
<protein>
    <recommendedName>
        <fullName evidence="3">Nitrate reductase [NADPH]</fullName>
        <ecNumber evidence="2">1.7.1.3</ecNumber>
    </recommendedName>
</protein>
<evidence type="ECO:0000313" key="12">
    <source>
        <dbReference type="EMBL" id="KAK0630453.1"/>
    </source>
</evidence>
<dbReference type="PRINTS" id="PR00407">
    <property type="entry name" value="EUMOPTERIN"/>
</dbReference>
<keyword evidence="13" id="KW-1185">Reference proteome</keyword>
<dbReference type="Gene3D" id="3.90.420.10">
    <property type="entry name" value="Oxidoreductase, molybdopterin-binding domain"/>
    <property type="match status" value="1"/>
</dbReference>
<dbReference type="AlphaFoldDB" id="A0AA39XAP4"/>
<feature type="region of interest" description="Disordered" evidence="10">
    <location>
        <begin position="782"/>
        <end position="809"/>
    </location>
</feature>
<keyword evidence="7" id="KW-0560">Oxidoreductase</keyword>
<dbReference type="GO" id="GO:0020037">
    <property type="term" value="F:heme binding"/>
    <property type="evidence" value="ECO:0007669"/>
    <property type="project" value="TreeGrafter"/>
</dbReference>
<evidence type="ECO:0000259" key="11">
    <source>
        <dbReference type="PROSITE" id="PS50255"/>
    </source>
</evidence>
<name>A0AA39XAP4_9PEZI</name>
<dbReference type="GO" id="GO:0008482">
    <property type="term" value="F:sulfite oxidase activity"/>
    <property type="evidence" value="ECO:0007669"/>
    <property type="project" value="TreeGrafter"/>
</dbReference>
<organism evidence="12 13">
    <name type="scientific">Bombardia bombarda</name>
    <dbReference type="NCBI Taxonomy" id="252184"/>
    <lineage>
        <taxon>Eukaryota</taxon>
        <taxon>Fungi</taxon>
        <taxon>Dikarya</taxon>
        <taxon>Ascomycota</taxon>
        <taxon>Pezizomycotina</taxon>
        <taxon>Sordariomycetes</taxon>
        <taxon>Sordariomycetidae</taxon>
        <taxon>Sordariales</taxon>
        <taxon>Lasiosphaeriaceae</taxon>
        <taxon>Bombardia</taxon>
    </lineage>
</organism>
<feature type="domain" description="Cytochrome b5 heme-binding" evidence="11">
    <location>
        <begin position="174"/>
        <end position="253"/>
    </location>
</feature>
<dbReference type="InterPro" id="IPR036400">
    <property type="entry name" value="Cyt_B5-like_heme/steroid_sf"/>
</dbReference>
<reference evidence="12" key="1">
    <citation type="submission" date="2023-06" db="EMBL/GenBank/DDBJ databases">
        <title>Genome-scale phylogeny and comparative genomics of the fungal order Sordariales.</title>
        <authorList>
            <consortium name="Lawrence Berkeley National Laboratory"/>
            <person name="Hensen N."/>
            <person name="Bonometti L."/>
            <person name="Westerberg I."/>
            <person name="Brannstrom I.O."/>
            <person name="Guillou S."/>
            <person name="Cros-Aarteil S."/>
            <person name="Calhoun S."/>
            <person name="Haridas S."/>
            <person name="Kuo A."/>
            <person name="Mondo S."/>
            <person name="Pangilinan J."/>
            <person name="Riley R."/>
            <person name="LaButti K."/>
            <person name="Andreopoulos B."/>
            <person name="Lipzen A."/>
            <person name="Chen C."/>
            <person name="Yanf M."/>
            <person name="Daum C."/>
            <person name="Ng V."/>
            <person name="Clum A."/>
            <person name="Steindorff A."/>
            <person name="Ohm R."/>
            <person name="Martin F."/>
            <person name="Silar P."/>
            <person name="Natvig D."/>
            <person name="Lalanne C."/>
            <person name="Gautier V."/>
            <person name="Ament-velasquez S.L."/>
            <person name="Kruys A."/>
            <person name="Hutchinson M.I."/>
            <person name="Powell A.J."/>
            <person name="Barry K."/>
            <person name="Miller A.N."/>
            <person name="Grigoriev I.V."/>
            <person name="Debuchy R."/>
            <person name="Gladieux P."/>
            <person name="Thoren M.H."/>
            <person name="Johannesson H."/>
        </authorList>
    </citation>
    <scope>NUCLEOTIDE SEQUENCE</scope>
    <source>
        <strain evidence="12">SMH3391-2</strain>
    </source>
</reference>
<dbReference type="Pfam" id="PF00173">
    <property type="entry name" value="Cyt-b5"/>
    <property type="match status" value="1"/>
</dbReference>
<dbReference type="InterPro" id="IPR001199">
    <property type="entry name" value="Cyt_B5-like_heme/steroid-bd"/>
</dbReference>
<feature type="compositionally biased region" description="Basic and acidic residues" evidence="10">
    <location>
        <begin position="104"/>
        <end position="114"/>
    </location>
</feature>
<dbReference type="GO" id="GO:0030151">
    <property type="term" value="F:molybdenum ion binding"/>
    <property type="evidence" value="ECO:0007669"/>
    <property type="project" value="InterPro"/>
</dbReference>
<dbReference type="FunFam" id="3.10.120.10:FF:000007">
    <property type="entry name" value="Sulfite oxidase, mitochondrial"/>
    <property type="match status" value="1"/>
</dbReference>
<evidence type="ECO:0000256" key="2">
    <source>
        <dbReference type="ARBA" id="ARBA00012673"/>
    </source>
</evidence>
<keyword evidence="6" id="KW-0479">Metal-binding</keyword>
<dbReference type="GO" id="GO:0050464">
    <property type="term" value="F:nitrate reductase (NADPH) activity"/>
    <property type="evidence" value="ECO:0007669"/>
    <property type="project" value="UniProtKB-EC"/>
</dbReference>
<dbReference type="PROSITE" id="PS50255">
    <property type="entry name" value="CYTOCHROME_B5_2"/>
    <property type="match status" value="1"/>
</dbReference>
<dbReference type="Proteomes" id="UP001174934">
    <property type="component" value="Unassembled WGS sequence"/>
</dbReference>
<feature type="compositionally biased region" description="Basic and acidic residues" evidence="10">
    <location>
        <begin position="758"/>
        <end position="768"/>
    </location>
</feature>
<dbReference type="PANTHER" id="PTHR19372">
    <property type="entry name" value="SULFITE REDUCTASE"/>
    <property type="match status" value="1"/>
</dbReference>
<evidence type="ECO:0000256" key="1">
    <source>
        <dbReference type="ARBA" id="ARBA00001924"/>
    </source>
</evidence>
<feature type="compositionally biased region" description="Basic and acidic residues" evidence="10">
    <location>
        <begin position="800"/>
        <end position="809"/>
    </location>
</feature>
<dbReference type="SUPFAM" id="SSF55856">
    <property type="entry name" value="Cytochrome b5-like heme/steroid binding domain"/>
    <property type="match status" value="1"/>
</dbReference>
<keyword evidence="4" id="KW-0500">Molybdenum</keyword>
<evidence type="ECO:0000256" key="4">
    <source>
        <dbReference type="ARBA" id="ARBA00022505"/>
    </source>
</evidence>